<comment type="similarity">
    <text evidence="1">Belongs to the snRNP Sm proteins family.</text>
</comment>
<dbReference type="SMART" id="SM00651">
    <property type="entry name" value="Sm"/>
    <property type="match status" value="1"/>
</dbReference>
<comment type="subcellular location">
    <subcellularLocation>
        <location evidence="1">Nucleus</location>
    </subcellularLocation>
</comment>
<evidence type="ECO:0000256" key="1">
    <source>
        <dbReference type="RuleBase" id="RU365048"/>
    </source>
</evidence>
<dbReference type="GO" id="GO:0005681">
    <property type="term" value="C:spliceosomal complex"/>
    <property type="evidence" value="ECO:0007669"/>
    <property type="project" value="UniProtKB-KW"/>
</dbReference>
<reference evidence="3 4" key="1">
    <citation type="submission" date="2020-05" db="EMBL/GenBank/DDBJ databases">
        <authorList>
            <person name="Casaregola S."/>
            <person name="Devillers H."/>
            <person name="Grondin C."/>
        </authorList>
    </citation>
    <scope>NUCLEOTIDE SEQUENCE [LARGE SCALE GENOMIC DNA]</scope>
    <source>
        <strain evidence="3 4">CLIB 1767</strain>
    </source>
</reference>
<keyword evidence="1" id="KW-0507">mRNA processing</keyword>
<dbReference type="CDD" id="cd01727">
    <property type="entry name" value="LSm8"/>
    <property type="match status" value="1"/>
</dbReference>
<dbReference type="GO" id="GO:0005688">
    <property type="term" value="C:U6 snRNP"/>
    <property type="evidence" value="ECO:0007669"/>
    <property type="project" value="UniProtKB-UniRule"/>
</dbReference>
<evidence type="ECO:0000259" key="2">
    <source>
        <dbReference type="SMART" id="SM00651"/>
    </source>
</evidence>
<dbReference type="GO" id="GO:0046540">
    <property type="term" value="C:U4/U6 x U5 tri-snRNP complex"/>
    <property type="evidence" value="ECO:0007669"/>
    <property type="project" value="UniProtKB-UniRule"/>
</dbReference>
<dbReference type="InterPro" id="IPR010920">
    <property type="entry name" value="LSM_dom_sf"/>
</dbReference>
<dbReference type="EMBL" id="CAEFZW010000005">
    <property type="protein sequence ID" value="CAB4254899.1"/>
    <property type="molecule type" value="Genomic_DNA"/>
</dbReference>
<keyword evidence="1" id="KW-0687">Ribonucleoprotein</keyword>
<dbReference type="Pfam" id="PF01423">
    <property type="entry name" value="LSM"/>
    <property type="match status" value="1"/>
</dbReference>
<keyword evidence="1" id="KW-0694">RNA-binding</keyword>
<comment type="function">
    <text evidence="1">Plays role in pre-mRNA splicing as component of the U4/U6-U5 tri-snRNP complex that is involved in spliceosome assembly, and as component of the precatalytic spliceosome (spliceosome B complex). The heptameric LSM2-8 complex binds specifically to the 3'-terminal U-tract of U6 snRNA.</text>
</comment>
<dbReference type="InterPro" id="IPR034103">
    <property type="entry name" value="Lsm8"/>
</dbReference>
<dbReference type="Proteomes" id="UP000644660">
    <property type="component" value="Unassembled WGS sequence"/>
</dbReference>
<gene>
    <name evidence="1" type="primary">LSM8</name>
    <name evidence="3" type="ORF">KABA2_05S03740</name>
</gene>
<dbReference type="GO" id="GO:0003723">
    <property type="term" value="F:RNA binding"/>
    <property type="evidence" value="ECO:0007669"/>
    <property type="project" value="UniProtKB-UniRule"/>
</dbReference>
<dbReference type="SUPFAM" id="SSF50182">
    <property type="entry name" value="Sm-like ribonucleoproteins"/>
    <property type="match status" value="1"/>
</dbReference>
<name>A0A8H2VFY6_9SACH</name>
<dbReference type="OrthoDB" id="422364at2759"/>
<keyword evidence="1" id="KW-0508">mRNA splicing</keyword>
<dbReference type="AlphaFoldDB" id="A0A8H2VFY6"/>
<proteinExistence type="inferred from homology"/>
<evidence type="ECO:0000313" key="4">
    <source>
        <dbReference type="Proteomes" id="UP000644660"/>
    </source>
</evidence>
<feature type="domain" description="Sm" evidence="2">
    <location>
        <begin position="3"/>
        <end position="72"/>
    </location>
</feature>
<sequence length="126" mass="14362">MSPLLKEYLNKKVILVTTSGECFIATLEGFDKSTNLVVSNLTHRFNNDSGLESNVLSHVQLMRGSEIVACGLYEPTDEETKQESRYIVKAPTIHNTKNIVKDEHLIWMKVTEDKAHSMTKRRKLVK</sequence>
<comment type="subunit">
    <text evidence="1">LSm subunits form a heteromer with a doughnut shape.</text>
</comment>
<keyword evidence="1" id="KW-0539">Nucleus</keyword>
<dbReference type="GO" id="GO:0000398">
    <property type="term" value="P:mRNA splicing, via spliceosome"/>
    <property type="evidence" value="ECO:0007669"/>
    <property type="project" value="UniProtKB-UniRule"/>
</dbReference>
<comment type="caution">
    <text evidence="3">The sequence shown here is derived from an EMBL/GenBank/DDBJ whole genome shotgun (WGS) entry which is preliminary data.</text>
</comment>
<dbReference type="Gene3D" id="2.30.30.100">
    <property type="match status" value="1"/>
</dbReference>
<accession>A0A8H2VFY6</accession>
<dbReference type="InterPro" id="IPR001163">
    <property type="entry name" value="Sm_dom_euk/arc"/>
</dbReference>
<organism evidence="3 4">
    <name type="scientific">Maudiozyma barnettii</name>
    <dbReference type="NCBI Taxonomy" id="61262"/>
    <lineage>
        <taxon>Eukaryota</taxon>
        <taxon>Fungi</taxon>
        <taxon>Dikarya</taxon>
        <taxon>Ascomycota</taxon>
        <taxon>Saccharomycotina</taxon>
        <taxon>Saccharomycetes</taxon>
        <taxon>Saccharomycetales</taxon>
        <taxon>Saccharomycetaceae</taxon>
        <taxon>Maudiozyma</taxon>
    </lineage>
</organism>
<keyword evidence="1" id="KW-0747">Spliceosome</keyword>
<protein>
    <recommendedName>
        <fullName evidence="1">LSM2-LSM8 complex subunit LSM8</fullName>
    </recommendedName>
</protein>
<keyword evidence="4" id="KW-1185">Reference proteome</keyword>
<evidence type="ECO:0000313" key="3">
    <source>
        <dbReference type="EMBL" id="CAB4254899.1"/>
    </source>
</evidence>